<gene>
    <name evidence="1" type="ORF">LCGC14_2682300</name>
</gene>
<proteinExistence type="predicted"/>
<feature type="non-terminal residue" evidence="1">
    <location>
        <position position="1"/>
    </location>
</feature>
<reference evidence="1" key="1">
    <citation type="journal article" date="2015" name="Nature">
        <title>Complex archaea that bridge the gap between prokaryotes and eukaryotes.</title>
        <authorList>
            <person name="Spang A."/>
            <person name="Saw J.H."/>
            <person name="Jorgensen S.L."/>
            <person name="Zaremba-Niedzwiedzka K."/>
            <person name="Martijn J."/>
            <person name="Lind A.E."/>
            <person name="van Eijk R."/>
            <person name="Schleper C."/>
            <person name="Guy L."/>
            <person name="Ettema T.J."/>
        </authorList>
    </citation>
    <scope>NUCLEOTIDE SEQUENCE</scope>
</reference>
<evidence type="ECO:0008006" key="2">
    <source>
        <dbReference type="Google" id="ProtNLM"/>
    </source>
</evidence>
<dbReference type="AlphaFoldDB" id="A0A0F8ZL01"/>
<sequence>FATFDAILTTSADEPDDVIPVLDFDPGATQEYMVLPGPVMPLHYGGGGVTLDIWFTCEAISGNVKVDAAFKDLSAGVNLLTATYAAVNSVTLAVDATIRVIFKATITFTDGADMDSVSAGNPFNLLITRDSADVADTVNSNDLEFFRAHLFET</sequence>
<protein>
    <recommendedName>
        <fullName evidence="2">Cohesin domain-containing protein</fullName>
    </recommendedName>
</protein>
<accession>A0A0F8ZL01</accession>
<name>A0A0F8ZL01_9ZZZZ</name>
<organism evidence="1">
    <name type="scientific">marine sediment metagenome</name>
    <dbReference type="NCBI Taxonomy" id="412755"/>
    <lineage>
        <taxon>unclassified sequences</taxon>
        <taxon>metagenomes</taxon>
        <taxon>ecological metagenomes</taxon>
    </lineage>
</organism>
<dbReference type="EMBL" id="LAZR01047315">
    <property type="protein sequence ID" value="KKK94493.1"/>
    <property type="molecule type" value="Genomic_DNA"/>
</dbReference>
<comment type="caution">
    <text evidence="1">The sequence shown here is derived from an EMBL/GenBank/DDBJ whole genome shotgun (WGS) entry which is preliminary data.</text>
</comment>
<evidence type="ECO:0000313" key="1">
    <source>
        <dbReference type="EMBL" id="KKK94493.1"/>
    </source>
</evidence>